<name>A0A840I833_9PROT</name>
<dbReference type="RefSeq" id="WP_183819383.1">
    <property type="nucleotide sequence ID" value="NZ_JACHOB010000006.1"/>
</dbReference>
<dbReference type="PANTHER" id="PTHR43665:SF1">
    <property type="entry name" value="ISOPENTENYL-DIPHOSPHATE DELTA-ISOMERASE"/>
    <property type="match status" value="1"/>
</dbReference>
<feature type="binding site" evidence="11">
    <location>
        <begin position="291"/>
        <end position="292"/>
    </location>
    <ligand>
        <name>FMN</name>
        <dbReference type="ChEBI" id="CHEBI:58210"/>
    </ligand>
</feature>
<sequence>MSADIARRKADHIDAVLSGDVGFKGLTTGLEAIRFEHCALPELALGDVDLSATLFGRPMRLPFLISSMTGGPARAAGINEALGEAAEALGLALAVGSQRIALEERGSAGLGADLRRRCPSIPLVGNIGAAQLLGRDAVDAARQALDMIEADGLFVHLNPLQEAVQRGGDTDWRGVLAAIEAIARAGVPVAVKEVGFGLSAAVVRRLTEAGVVVIDVAGAGGTNWARVEGARDTDGTAVAEAFAGWGVPTARAVREARAVAPEAVIIASGGLRDGVDAAKAIRLGADLAGFAGAVLNAATTSAEAVAARFEALATQLRVACFCTGSADLAQLREAPLQAS</sequence>
<organism evidence="13 14">
    <name type="scientific">Parvularcula dongshanensis</name>
    <dbReference type="NCBI Taxonomy" id="1173995"/>
    <lineage>
        <taxon>Bacteria</taxon>
        <taxon>Pseudomonadati</taxon>
        <taxon>Pseudomonadota</taxon>
        <taxon>Alphaproteobacteria</taxon>
        <taxon>Parvularculales</taxon>
        <taxon>Parvularculaceae</taxon>
        <taxon>Parvularcula</taxon>
    </lineage>
</organism>
<evidence type="ECO:0000256" key="11">
    <source>
        <dbReference type="HAMAP-Rule" id="MF_00354"/>
    </source>
</evidence>
<accession>A0A840I833</accession>
<dbReference type="AlphaFoldDB" id="A0A840I833"/>
<reference evidence="13 14" key="1">
    <citation type="submission" date="2020-08" db="EMBL/GenBank/DDBJ databases">
        <title>Genomic Encyclopedia of Type Strains, Phase IV (KMG-IV): sequencing the most valuable type-strain genomes for metagenomic binning, comparative biology and taxonomic classification.</title>
        <authorList>
            <person name="Goeker M."/>
        </authorList>
    </citation>
    <scope>NUCLEOTIDE SEQUENCE [LARGE SCALE GENOMIC DNA]</scope>
    <source>
        <strain evidence="13 14">DSM 102850</strain>
    </source>
</reference>
<evidence type="ECO:0000313" key="14">
    <source>
        <dbReference type="Proteomes" id="UP000563524"/>
    </source>
</evidence>
<evidence type="ECO:0000313" key="13">
    <source>
        <dbReference type="EMBL" id="MBB4660120.1"/>
    </source>
</evidence>
<dbReference type="GO" id="GO:0008299">
    <property type="term" value="P:isoprenoid biosynthetic process"/>
    <property type="evidence" value="ECO:0007669"/>
    <property type="project" value="UniProtKB-UniRule"/>
</dbReference>
<evidence type="ECO:0000256" key="9">
    <source>
        <dbReference type="ARBA" id="ARBA00023235"/>
    </source>
</evidence>
<keyword evidence="8 11" id="KW-0414">Isoprene biosynthesis</keyword>
<feature type="binding site" evidence="11">
    <location>
        <begin position="67"/>
        <end position="69"/>
    </location>
    <ligand>
        <name>FMN</name>
        <dbReference type="ChEBI" id="CHEBI:58210"/>
    </ligand>
</feature>
<dbReference type="GO" id="GO:0000287">
    <property type="term" value="F:magnesium ion binding"/>
    <property type="evidence" value="ECO:0007669"/>
    <property type="project" value="UniProtKB-UniRule"/>
</dbReference>
<keyword evidence="14" id="KW-1185">Reference proteome</keyword>
<dbReference type="GO" id="GO:0070402">
    <property type="term" value="F:NADPH binding"/>
    <property type="evidence" value="ECO:0007669"/>
    <property type="project" value="UniProtKB-UniRule"/>
</dbReference>
<evidence type="ECO:0000256" key="4">
    <source>
        <dbReference type="ARBA" id="ARBA00022643"/>
    </source>
</evidence>
<keyword evidence="7 11" id="KW-0521">NADP</keyword>
<gene>
    <name evidence="11" type="primary">fni</name>
    <name evidence="13" type="ORF">GGQ59_002664</name>
</gene>
<keyword evidence="4 11" id="KW-0288">FMN</keyword>
<dbReference type="GO" id="GO:0004452">
    <property type="term" value="F:isopentenyl-diphosphate delta-isomerase activity"/>
    <property type="evidence" value="ECO:0007669"/>
    <property type="project" value="UniProtKB-UniRule"/>
</dbReference>
<feature type="binding site" evidence="11">
    <location>
        <position position="162"/>
    </location>
    <ligand>
        <name>Mg(2+)</name>
        <dbReference type="ChEBI" id="CHEBI:18420"/>
    </ligand>
</feature>
<feature type="domain" description="FMN-dependent dehydrogenase" evidence="12">
    <location>
        <begin position="183"/>
        <end position="334"/>
    </location>
</feature>
<evidence type="ECO:0000256" key="3">
    <source>
        <dbReference type="ARBA" id="ARBA00022630"/>
    </source>
</evidence>
<dbReference type="EMBL" id="JACHOB010000006">
    <property type="protein sequence ID" value="MBB4660120.1"/>
    <property type="molecule type" value="Genomic_DNA"/>
</dbReference>
<comment type="cofactor">
    <cofactor evidence="11">
        <name>Mg(2+)</name>
        <dbReference type="ChEBI" id="CHEBI:18420"/>
    </cofactor>
</comment>
<keyword evidence="5 11" id="KW-0479">Metal-binding</keyword>
<keyword evidence="3 11" id="KW-0285">Flavoprotein</keyword>
<dbReference type="PANTHER" id="PTHR43665">
    <property type="entry name" value="ISOPENTENYL-DIPHOSPHATE DELTA-ISOMERASE"/>
    <property type="match status" value="1"/>
</dbReference>
<evidence type="ECO:0000256" key="7">
    <source>
        <dbReference type="ARBA" id="ARBA00022857"/>
    </source>
</evidence>
<comment type="subcellular location">
    <subcellularLocation>
        <location evidence="11">Cytoplasm</location>
    </subcellularLocation>
</comment>
<dbReference type="Gene3D" id="3.20.20.70">
    <property type="entry name" value="Aldolase class I"/>
    <property type="match status" value="1"/>
</dbReference>
<feature type="binding site" evidence="11">
    <location>
        <begin position="270"/>
        <end position="272"/>
    </location>
    <ligand>
        <name>FMN</name>
        <dbReference type="ChEBI" id="CHEBI:58210"/>
    </ligand>
</feature>
<keyword evidence="2 11" id="KW-0963">Cytoplasm</keyword>
<feature type="binding site" evidence="11">
    <location>
        <position position="222"/>
    </location>
    <ligand>
        <name>FMN</name>
        <dbReference type="ChEBI" id="CHEBI:58210"/>
    </ligand>
</feature>
<comment type="subunit">
    <text evidence="10 11">Homooctamer. Dimer of tetramers.</text>
</comment>
<dbReference type="CDD" id="cd02811">
    <property type="entry name" value="IDI-2_FMN"/>
    <property type="match status" value="1"/>
</dbReference>
<comment type="cofactor">
    <cofactor evidence="11">
        <name>NADPH</name>
        <dbReference type="ChEBI" id="CHEBI:57783"/>
    </cofactor>
</comment>
<evidence type="ECO:0000256" key="8">
    <source>
        <dbReference type="ARBA" id="ARBA00023229"/>
    </source>
</evidence>
<feature type="binding site" evidence="11">
    <location>
        <position position="66"/>
    </location>
    <ligand>
        <name>FMN</name>
        <dbReference type="ChEBI" id="CHEBI:58210"/>
    </ligand>
</feature>
<evidence type="ECO:0000256" key="1">
    <source>
        <dbReference type="ARBA" id="ARBA00001917"/>
    </source>
</evidence>
<dbReference type="PIRSF" id="PIRSF003314">
    <property type="entry name" value="IPP_isomerase"/>
    <property type="match status" value="1"/>
</dbReference>
<dbReference type="InterPro" id="IPR000262">
    <property type="entry name" value="FMN-dep_DH"/>
</dbReference>
<dbReference type="SUPFAM" id="SSF51395">
    <property type="entry name" value="FMN-linked oxidoreductases"/>
    <property type="match status" value="1"/>
</dbReference>
<feature type="binding site" evidence="11">
    <location>
        <position position="97"/>
    </location>
    <ligand>
        <name>FMN</name>
        <dbReference type="ChEBI" id="CHEBI:58210"/>
    </ligand>
</feature>
<keyword evidence="6 11" id="KW-0460">Magnesium</keyword>
<comment type="function">
    <text evidence="11">Involved in the biosynthesis of isoprenoids. Catalyzes the 1,3-allylic rearrangement of the homoallylic substrate isopentenyl (IPP) to its allylic isomer, dimethylallyl diphosphate (DMAPP).</text>
</comment>
<dbReference type="GO" id="GO:0005737">
    <property type="term" value="C:cytoplasm"/>
    <property type="evidence" value="ECO:0007669"/>
    <property type="project" value="UniProtKB-SubCell"/>
</dbReference>
<proteinExistence type="inferred from homology"/>
<dbReference type="InterPro" id="IPR013785">
    <property type="entry name" value="Aldolase_TIM"/>
</dbReference>
<keyword evidence="9 11" id="KW-0413">Isomerase</keyword>
<dbReference type="Proteomes" id="UP000563524">
    <property type="component" value="Unassembled WGS sequence"/>
</dbReference>
<feature type="binding site" evidence="11">
    <location>
        <begin position="8"/>
        <end position="9"/>
    </location>
    <ligand>
        <name>substrate</name>
    </ligand>
</feature>
<dbReference type="GO" id="GO:0016491">
    <property type="term" value="F:oxidoreductase activity"/>
    <property type="evidence" value="ECO:0007669"/>
    <property type="project" value="InterPro"/>
</dbReference>
<evidence type="ECO:0000256" key="2">
    <source>
        <dbReference type="ARBA" id="ARBA00022490"/>
    </source>
</evidence>
<evidence type="ECO:0000256" key="10">
    <source>
        <dbReference type="ARBA" id="ARBA00025810"/>
    </source>
</evidence>
<dbReference type="GO" id="GO:0010181">
    <property type="term" value="F:FMN binding"/>
    <property type="evidence" value="ECO:0007669"/>
    <property type="project" value="UniProtKB-UniRule"/>
</dbReference>
<comment type="caution">
    <text evidence="13">The sequence shown here is derived from an EMBL/GenBank/DDBJ whole genome shotgun (WGS) entry which is preliminary data.</text>
</comment>
<dbReference type="Pfam" id="PF01070">
    <property type="entry name" value="FMN_dh"/>
    <property type="match status" value="1"/>
</dbReference>
<evidence type="ECO:0000256" key="6">
    <source>
        <dbReference type="ARBA" id="ARBA00022842"/>
    </source>
</evidence>
<protein>
    <recommendedName>
        <fullName evidence="11">Isopentenyl-diphosphate delta-isomerase</fullName>
        <shortName evidence="11">IPP isomerase</shortName>
        <ecNumber evidence="11">5.3.3.2</ecNumber>
    </recommendedName>
    <alternativeName>
        <fullName evidence="11">Isopentenyl diphosphate:dimethylallyl diphosphate isomerase</fullName>
    </alternativeName>
    <alternativeName>
        <fullName evidence="11">Isopentenyl pyrophosphate isomerase</fullName>
    </alternativeName>
    <alternativeName>
        <fullName evidence="11">Type 2 isopentenyl diphosphate isomerase</fullName>
        <shortName evidence="11">IDI-2</shortName>
    </alternativeName>
</protein>
<comment type="catalytic activity">
    <reaction evidence="11">
        <text>isopentenyl diphosphate = dimethylallyl diphosphate</text>
        <dbReference type="Rhea" id="RHEA:23284"/>
        <dbReference type="ChEBI" id="CHEBI:57623"/>
        <dbReference type="ChEBI" id="CHEBI:128769"/>
        <dbReference type="EC" id="5.3.3.2"/>
    </reaction>
</comment>
<evidence type="ECO:0000259" key="12">
    <source>
        <dbReference type="Pfam" id="PF01070"/>
    </source>
</evidence>
<dbReference type="NCBIfam" id="TIGR02151">
    <property type="entry name" value="IPP_isom_2"/>
    <property type="match status" value="1"/>
</dbReference>
<comment type="caution">
    <text evidence="11">Lacks conserved residue(s) required for the propagation of feature annotation.</text>
</comment>
<dbReference type="HAMAP" id="MF_00354">
    <property type="entry name" value="Idi_2"/>
    <property type="match status" value="1"/>
</dbReference>
<comment type="cofactor">
    <cofactor evidence="1 11">
        <name>FMN</name>
        <dbReference type="ChEBI" id="CHEBI:58210"/>
    </cofactor>
</comment>
<feature type="binding site" evidence="11">
    <location>
        <position position="161"/>
    </location>
    <ligand>
        <name>substrate</name>
    </ligand>
</feature>
<feature type="binding site" evidence="11">
    <location>
        <position position="192"/>
    </location>
    <ligand>
        <name>FMN</name>
        <dbReference type="ChEBI" id="CHEBI:58210"/>
    </ligand>
</feature>
<evidence type="ECO:0000256" key="5">
    <source>
        <dbReference type="ARBA" id="ARBA00022723"/>
    </source>
</evidence>
<feature type="binding site" evidence="11">
    <location>
        <position position="126"/>
    </location>
    <ligand>
        <name>FMN</name>
        <dbReference type="ChEBI" id="CHEBI:58210"/>
    </ligand>
</feature>
<comment type="similarity">
    <text evidence="11">Belongs to the IPP isomerase type 2 family.</text>
</comment>
<dbReference type="InterPro" id="IPR011179">
    <property type="entry name" value="IPdP_isomerase"/>
</dbReference>
<feature type="binding site" evidence="11">
    <location>
        <begin position="97"/>
        <end position="99"/>
    </location>
    <ligand>
        <name>substrate</name>
    </ligand>
</feature>
<dbReference type="EC" id="5.3.3.2" evidence="11"/>